<comment type="caution">
    <text evidence="1">The sequence shown here is derived from an EMBL/GenBank/DDBJ whole genome shotgun (WGS) entry which is preliminary data.</text>
</comment>
<organism evidence="1 2">
    <name type="scientific">Medicago truncatula</name>
    <name type="common">Barrel medic</name>
    <name type="synonym">Medicago tribuloides</name>
    <dbReference type="NCBI Taxonomy" id="3880"/>
    <lineage>
        <taxon>Eukaryota</taxon>
        <taxon>Viridiplantae</taxon>
        <taxon>Streptophyta</taxon>
        <taxon>Embryophyta</taxon>
        <taxon>Tracheophyta</taxon>
        <taxon>Spermatophyta</taxon>
        <taxon>Magnoliopsida</taxon>
        <taxon>eudicotyledons</taxon>
        <taxon>Gunneridae</taxon>
        <taxon>Pentapetalae</taxon>
        <taxon>rosids</taxon>
        <taxon>fabids</taxon>
        <taxon>Fabales</taxon>
        <taxon>Fabaceae</taxon>
        <taxon>Papilionoideae</taxon>
        <taxon>50 kb inversion clade</taxon>
        <taxon>NPAAA clade</taxon>
        <taxon>Hologalegina</taxon>
        <taxon>IRL clade</taxon>
        <taxon>Trifolieae</taxon>
        <taxon>Medicago</taxon>
    </lineage>
</organism>
<dbReference type="Proteomes" id="UP000265566">
    <property type="component" value="Chromosome 8"/>
</dbReference>
<evidence type="ECO:0000313" key="2">
    <source>
        <dbReference type="Proteomes" id="UP000265566"/>
    </source>
</evidence>
<sequence>MTTVSGTPVNMKCHESLCYVAAGSSVIAVDLRTMQNVVTAAVHRPEIRSFAAVTSKYLLCTGGYDDRYGKLALAS</sequence>
<accession>A0A396GGX3</accession>
<name>A0A396GGX3_MEDTR</name>
<evidence type="ECO:0000313" key="1">
    <source>
        <dbReference type="EMBL" id="RHN40479.1"/>
    </source>
</evidence>
<reference evidence="2" key="1">
    <citation type="journal article" date="2018" name="Nat. Plants">
        <title>Whole-genome landscape of Medicago truncatula symbiotic genes.</title>
        <authorList>
            <person name="Pecrix Y."/>
            <person name="Staton S.E."/>
            <person name="Sallet E."/>
            <person name="Lelandais-Briere C."/>
            <person name="Moreau S."/>
            <person name="Carrere S."/>
            <person name="Blein T."/>
            <person name="Jardinaud M.F."/>
            <person name="Latrasse D."/>
            <person name="Zouine M."/>
            <person name="Zahm M."/>
            <person name="Kreplak J."/>
            <person name="Mayjonade B."/>
            <person name="Satge C."/>
            <person name="Perez M."/>
            <person name="Cauet S."/>
            <person name="Marande W."/>
            <person name="Chantry-Darmon C."/>
            <person name="Lopez-Roques C."/>
            <person name="Bouchez O."/>
            <person name="Berard A."/>
            <person name="Debelle F."/>
            <person name="Munos S."/>
            <person name="Bendahmane A."/>
            <person name="Berges H."/>
            <person name="Niebel A."/>
            <person name="Buitink J."/>
            <person name="Frugier F."/>
            <person name="Benhamed M."/>
            <person name="Crespi M."/>
            <person name="Gouzy J."/>
            <person name="Gamas P."/>
        </authorList>
    </citation>
    <scope>NUCLEOTIDE SEQUENCE [LARGE SCALE GENOMIC DNA]</scope>
    <source>
        <strain evidence="2">cv. Jemalong A17</strain>
    </source>
</reference>
<gene>
    <name evidence="1" type="ORF">MtrunA17_Chr8g0355161</name>
</gene>
<dbReference type="Gramene" id="rna46634">
    <property type="protein sequence ID" value="RHN40479.1"/>
    <property type="gene ID" value="gene46634"/>
</dbReference>
<proteinExistence type="predicted"/>
<dbReference type="EMBL" id="PSQE01000008">
    <property type="protein sequence ID" value="RHN40479.1"/>
    <property type="molecule type" value="Genomic_DNA"/>
</dbReference>
<protein>
    <submittedName>
        <fullName evidence="1">Uncharacterized protein</fullName>
    </submittedName>
</protein>
<dbReference type="AlphaFoldDB" id="A0A396GGX3"/>